<dbReference type="AlphaFoldDB" id="A0A8J3DJX5"/>
<dbReference type="InterPro" id="IPR014153">
    <property type="entry name" value="Ds_break_AddB"/>
</dbReference>
<dbReference type="SUPFAM" id="SSF52980">
    <property type="entry name" value="Restriction endonuclease-like"/>
    <property type="match status" value="1"/>
</dbReference>
<sequence>MTHRRAKLFSISPGAPFSPTFIDALVSGRLVEGFAPGNDSFALAAATIYLPSRRAARSLRAAFVERSVGKAALLPTLRVIGEFDNDQTMLETGEHGLLDMPPPIDANERLLLLAPLVRAWKRRLPTELMARFDEDLVIPASAADAIWLARDLCELMDEVESEEVSWSALSSLVPEDLATWWQLSLDFLSIVSEVWPQVLKELGKSNFSAYRIATLRAERQQLETTGGLSSGPVIAAGYMSSFPAAAELLSAIARLPHGAVVLPGLDPHLDQSDWSSMSSRSPEPALFGHPQYGLARLLSRMRLEPRDVEIIGSDRSDLCFRERVLSEALKPAEATDSWINIRSEFMPEALRDAFRNVSLIEAAFQREEAIAIAAALRDAAADPGKRAALVTGDRDLARRVASELERFGVKADDSGGIPMSRTSPAGLLRLLLEVTLRPGDPVALLSLFKHPLLSLGLPRRDVRRAGETLELILLRGGTGRPDIGNIVRDFDNRLSFLADRPHPPHWLKLLNDDRLSTARKVAEALLKATMPLIELRGTSEANVAGMTSVTVDVLEELGRGEDQTLDELYDGDAGSRLAQFLSGLVAAPNGLAFSASEWPDVLGALMASESVKPSTFADERIAIWGALEARLQSVDLMIIGGLNEGSWPRRAQNGRFMSRVMKSGLELEPPESRIGLAAHDFWMLSGSDKLILTRSVRTGESPSVASRWLQRLLAFLGPDHAREMRKRGQQYIDWARQLDPVEKRQPTEQPYPVPPLSARPKSFSVTEIETLRRDPYALYARRILELHALDPLVRDPNAAERGTLFHEIMHRFSKTLPAKDDETALAALTELGGDCFAELQLPPDVEAVWWPRFLALAPNIVAWERSRADMTRALYPEIKSERIAVGTTETLISGRADRVDLLVTGTASIIDYKTGSNPSKKQAFSLVSPQLALEAALLERGAFQEIGRVQADELAFIRFRPNGAVEVENILTQARETKTASQLAEQAWERLEAMLEFYKQPASGYRSRILPFREGDTGGDYDHLARVLEWSAGADDSEGSDE</sequence>
<reference evidence="2" key="2">
    <citation type="submission" date="2020-09" db="EMBL/GenBank/DDBJ databases">
        <authorList>
            <person name="Sun Q."/>
            <person name="Kim S."/>
        </authorList>
    </citation>
    <scope>NUCLEOTIDE SEQUENCE</scope>
    <source>
        <strain evidence="2">KCTC 42097</strain>
    </source>
</reference>
<dbReference type="EMBL" id="BMZO01000007">
    <property type="protein sequence ID" value="GHC74583.1"/>
    <property type="molecule type" value="Genomic_DNA"/>
</dbReference>
<dbReference type="Gene3D" id="3.90.320.10">
    <property type="match status" value="1"/>
</dbReference>
<feature type="domain" description="PD-(D/E)XK endonuclease-like" evidence="1">
    <location>
        <begin position="762"/>
        <end position="997"/>
    </location>
</feature>
<dbReference type="Proteomes" id="UP000641137">
    <property type="component" value="Unassembled WGS sequence"/>
</dbReference>
<dbReference type="NCBIfam" id="TIGR02786">
    <property type="entry name" value="addB_alphas"/>
    <property type="match status" value="1"/>
</dbReference>
<organism evidence="2 3">
    <name type="scientific">Limoniibacter endophyticus</name>
    <dbReference type="NCBI Taxonomy" id="1565040"/>
    <lineage>
        <taxon>Bacteria</taxon>
        <taxon>Pseudomonadati</taxon>
        <taxon>Pseudomonadota</taxon>
        <taxon>Alphaproteobacteria</taxon>
        <taxon>Hyphomicrobiales</taxon>
        <taxon>Bartonellaceae</taxon>
        <taxon>Limoniibacter</taxon>
    </lineage>
</organism>
<comment type="caution">
    <text evidence="2">The sequence shown here is derived from an EMBL/GenBank/DDBJ whole genome shotgun (WGS) entry which is preliminary data.</text>
</comment>
<name>A0A8J3DJX5_9HYPH</name>
<dbReference type="RefSeq" id="WP_189490399.1">
    <property type="nucleotide sequence ID" value="NZ_BMZO01000007.1"/>
</dbReference>
<evidence type="ECO:0000313" key="2">
    <source>
        <dbReference type="EMBL" id="GHC74583.1"/>
    </source>
</evidence>
<dbReference type="InterPro" id="IPR011335">
    <property type="entry name" value="Restrct_endonuc-II-like"/>
</dbReference>
<dbReference type="Pfam" id="PF12705">
    <property type="entry name" value="PDDEXK_1"/>
    <property type="match status" value="1"/>
</dbReference>
<proteinExistence type="predicted"/>
<accession>A0A8J3DJX5</accession>
<reference evidence="2" key="1">
    <citation type="journal article" date="2014" name="Int. J. Syst. Evol. Microbiol.">
        <title>Complete genome sequence of Corynebacterium casei LMG S-19264T (=DSM 44701T), isolated from a smear-ripened cheese.</title>
        <authorList>
            <consortium name="US DOE Joint Genome Institute (JGI-PGF)"/>
            <person name="Walter F."/>
            <person name="Albersmeier A."/>
            <person name="Kalinowski J."/>
            <person name="Ruckert C."/>
        </authorList>
    </citation>
    <scope>NUCLEOTIDE SEQUENCE</scope>
    <source>
        <strain evidence="2">KCTC 42097</strain>
    </source>
</reference>
<dbReference type="InterPro" id="IPR011604">
    <property type="entry name" value="PDDEXK-like_dom_sf"/>
</dbReference>
<keyword evidence="3" id="KW-1185">Reference proteome</keyword>
<evidence type="ECO:0000259" key="1">
    <source>
        <dbReference type="Pfam" id="PF12705"/>
    </source>
</evidence>
<dbReference type="SUPFAM" id="SSF52540">
    <property type="entry name" value="P-loop containing nucleoside triphosphate hydrolases"/>
    <property type="match status" value="1"/>
</dbReference>
<dbReference type="InterPro" id="IPR027417">
    <property type="entry name" value="P-loop_NTPase"/>
</dbReference>
<protein>
    <submittedName>
        <fullName evidence="2">Double-strand break repair protein AddB</fullName>
    </submittedName>
</protein>
<dbReference type="InterPro" id="IPR038726">
    <property type="entry name" value="PDDEXK_AddAB-type"/>
</dbReference>
<gene>
    <name evidence="2" type="ORF">GCM10010136_23900</name>
</gene>
<evidence type="ECO:0000313" key="3">
    <source>
        <dbReference type="Proteomes" id="UP000641137"/>
    </source>
</evidence>